<name>A0AAD2D770_EUPCR</name>
<dbReference type="AlphaFoldDB" id="A0AAD2D770"/>
<feature type="region of interest" description="Disordered" evidence="1">
    <location>
        <begin position="582"/>
        <end position="662"/>
    </location>
</feature>
<evidence type="ECO:0000256" key="1">
    <source>
        <dbReference type="SAM" id="MobiDB-lite"/>
    </source>
</evidence>
<accession>A0AAD2D770</accession>
<feature type="compositionally biased region" description="Polar residues" evidence="1">
    <location>
        <begin position="521"/>
        <end position="530"/>
    </location>
</feature>
<organism evidence="2 3">
    <name type="scientific">Euplotes crassus</name>
    <dbReference type="NCBI Taxonomy" id="5936"/>
    <lineage>
        <taxon>Eukaryota</taxon>
        <taxon>Sar</taxon>
        <taxon>Alveolata</taxon>
        <taxon>Ciliophora</taxon>
        <taxon>Intramacronucleata</taxon>
        <taxon>Spirotrichea</taxon>
        <taxon>Hypotrichia</taxon>
        <taxon>Euplotida</taxon>
        <taxon>Euplotidae</taxon>
        <taxon>Moneuplotes</taxon>
    </lineage>
</organism>
<sequence>MNENINKHGKNMRNGSKISCKVTMKGCTVSDMMVLQQLLNQNRQISGTEDISKDDHLSNLETAYNQNLMKSGCKTESILTPDAKASSIKDSNLSNSLKKESGRFCISQTQNSIEGKKILDQKFCKDTTTDENNVDLPKIRILETNEKLSLLDKEGYRAIWAQLISHGLLNTQHTKEWTRAEEPTESTKKLKFSEFYYLKLMEKLDSAKLKDGISENFEKVFSELLSQVYSVKTYFQDKFQENVDKLLRFTKTTLSEKCNDSYASFLVTYILKVAQWGRNALLQHVINLVICQKANGYNRDFKVMMLKPFKKSEEYYKEFLTQFMIIMAVLVKGTQQLFTVFQHLTQNSEPGIAEYDFENLGKILFHGIIYSNPLVQECLNEVAMELPEQSIILTSSYESCRDTDTSFKPNMEYNPAKVHNYMRINSGLKAEAIQFILNLKVVKFKDIEITNRQPLVREDCMSLMLSSKIDLYGSKFLKFQHESKSSDHFLKVFSSIIDTPSPSEVAIPNSSDHLLTISSSIPQNIQNPNDSPHFCPENSSNPSNISMTDVQHPQESDLNHTKFTQNAENIISQLLYEEEQAKLKQQNSQTKKPKNRKKNKKNKNKKKKYGLQKKLVQPKEKSDVKSHEEEQVKKEETKDSSVDKSVDSVEEKELDQSDEEMEEFLQNMQKEWDEGPKKPKIVPNVAQQCLEGLREKLANLDWRESC</sequence>
<feature type="region of interest" description="Disordered" evidence="1">
    <location>
        <begin position="521"/>
        <end position="556"/>
    </location>
</feature>
<feature type="compositionally biased region" description="Basic and acidic residues" evidence="1">
    <location>
        <begin position="617"/>
        <end position="655"/>
    </location>
</feature>
<evidence type="ECO:0000313" key="3">
    <source>
        <dbReference type="Proteomes" id="UP001295684"/>
    </source>
</evidence>
<keyword evidence="3" id="KW-1185">Reference proteome</keyword>
<protein>
    <submittedName>
        <fullName evidence="2">Uncharacterized protein</fullName>
    </submittedName>
</protein>
<dbReference type="Proteomes" id="UP001295684">
    <property type="component" value="Unassembled WGS sequence"/>
</dbReference>
<reference evidence="2" key="1">
    <citation type="submission" date="2023-07" db="EMBL/GenBank/DDBJ databases">
        <authorList>
            <consortium name="AG Swart"/>
            <person name="Singh M."/>
            <person name="Singh A."/>
            <person name="Seah K."/>
            <person name="Emmerich C."/>
        </authorList>
    </citation>
    <scope>NUCLEOTIDE SEQUENCE</scope>
    <source>
        <strain evidence="2">DP1</strain>
    </source>
</reference>
<comment type="caution">
    <text evidence="2">The sequence shown here is derived from an EMBL/GenBank/DDBJ whole genome shotgun (WGS) entry which is preliminary data.</text>
</comment>
<dbReference type="EMBL" id="CAMPGE010026097">
    <property type="protein sequence ID" value="CAI2383794.1"/>
    <property type="molecule type" value="Genomic_DNA"/>
</dbReference>
<feature type="compositionally biased region" description="Basic residues" evidence="1">
    <location>
        <begin position="591"/>
        <end position="611"/>
    </location>
</feature>
<gene>
    <name evidence="2" type="ORF">ECRASSUSDP1_LOCUS25306</name>
</gene>
<proteinExistence type="predicted"/>
<evidence type="ECO:0000313" key="2">
    <source>
        <dbReference type="EMBL" id="CAI2383794.1"/>
    </source>
</evidence>
<feature type="compositionally biased region" description="Polar residues" evidence="1">
    <location>
        <begin position="537"/>
        <end position="551"/>
    </location>
</feature>